<dbReference type="InterPro" id="IPR049222">
    <property type="entry name" value="DUF6870"/>
</dbReference>
<sequence>MTAKELDALKGVDVRTVEKEALVDIREVEVDRSLSLEERKRAYLEAVGNPYAVRVGDMKVRVRFAEDGASFEEAFENMLRNV</sequence>
<accession>A0A3R8JLC0</accession>
<name>A0A3R8JLC0_9FIRM</name>
<dbReference type="Pfam" id="PF21757">
    <property type="entry name" value="DUF6870"/>
    <property type="match status" value="1"/>
</dbReference>
<dbReference type="AlphaFoldDB" id="A0A3R8JLC0"/>
<gene>
    <name evidence="2" type="ORF">EBB54_06985</name>
</gene>
<proteinExistence type="predicted"/>
<dbReference type="RefSeq" id="WP_125126878.1">
    <property type="nucleotide sequence ID" value="NZ_RHJS01000002.1"/>
</dbReference>
<evidence type="ECO:0000259" key="1">
    <source>
        <dbReference type="Pfam" id="PF21757"/>
    </source>
</evidence>
<evidence type="ECO:0000313" key="2">
    <source>
        <dbReference type="EMBL" id="RRK31141.1"/>
    </source>
</evidence>
<organism evidence="2 3">
    <name type="scientific">Schaedlerella arabinosiphila</name>
    <dbReference type="NCBI Taxonomy" id="2044587"/>
    <lineage>
        <taxon>Bacteria</taxon>
        <taxon>Bacillati</taxon>
        <taxon>Bacillota</taxon>
        <taxon>Clostridia</taxon>
        <taxon>Lachnospirales</taxon>
        <taxon>Lachnospiraceae</taxon>
        <taxon>Schaedlerella</taxon>
    </lineage>
</organism>
<keyword evidence="3" id="KW-1185">Reference proteome</keyword>
<dbReference type="Proteomes" id="UP000274920">
    <property type="component" value="Unassembled WGS sequence"/>
</dbReference>
<comment type="caution">
    <text evidence="2">The sequence shown here is derived from an EMBL/GenBank/DDBJ whole genome shotgun (WGS) entry which is preliminary data.</text>
</comment>
<evidence type="ECO:0000313" key="3">
    <source>
        <dbReference type="Proteomes" id="UP000274920"/>
    </source>
</evidence>
<protein>
    <recommendedName>
        <fullName evidence="1">DUF6870 domain-containing protein</fullName>
    </recommendedName>
</protein>
<dbReference type="EMBL" id="RHJS01000002">
    <property type="protein sequence ID" value="RRK31141.1"/>
    <property type="molecule type" value="Genomic_DNA"/>
</dbReference>
<reference evidence="2" key="1">
    <citation type="submission" date="2018-10" db="EMBL/GenBank/DDBJ databases">
        <title>Schaedlerella arabinophila gen. nov. sp. nov., isolated from the mouse intestinal tract and comparative analysis with the genome of the closely related altered Schaedler flora strain ASF502.</title>
        <authorList>
            <person name="Miyake S."/>
            <person name="Soh M."/>
            <person name="Seedorf H."/>
        </authorList>
    </citation>
    <scope>NUCLEOTIDE SEQUENCE [LARGE SCALE GENOMIC DNA]</scope>
    <source>
        <strain evidence="2">DSM 106076</strain>
    </source>
</reference>
<feature type="domain" description="DUF6870" evidence="1">
    <location>
        <begin position="10"/>
        <end position="79"/>
    </location>
</feature>